<dbReference type="Pfam" id="PF00561">
    <property type="entry name" value="Abhydrolase_1"/>
    <property type="match status" value="1"/>
</dbReference>
<protein>
    <recommendedName>
        <fullName evidence="3">AB hydrolase-1 domain-containing protein</fullName>
    </recommendedName>
</protein>
<comment type="similarity">
    <text evidence="1">Belongs to the AB hydrolase superfamily.</text>
</comment>
<dbReference type="InterPro" id="IPR050266">
    <property type="entry name" value="AB_hydrolase_sf"/>
</dbReference>
<comment type="caution">
    <text evidence="4">The sequence shown here is derived from an EMBL/GenBank/DDBJ whole genome shotgun (WGS) entry which is preliminary data.</text>
</comment>
<sequence>MITQFKNTLLTTVQQLNKNGKRLFGHRLRTYEEIRIPVPWGYIAGKWWNPQNKRPILAIHGWQDNSGTFDLLIPQLPPDIGILAVDFPGHGLSSPLPPGIFYHPIDSVITLRRITKYFNWEKVSLLGHSLGAILCYVYSTLYPNTVDFLICMEGLKPLVFEEKKLDRMIKNAEQFLKYDEMLLQNKEPPAYTFDEMEKILHEASKKSINVDKCKYILERNVVPSQREPNKYHFSRDLRLKVGPLLDIPQKDSIANVPNCTCPLLFYKCMGTSYVEKKEHALEFLDLLTKHNKNFESHSVDGTHHVHLNNPERVSGFISIFINKYNVYDRSKGGIKDGMRVKRENLVDVLS</sequence>
<name>A0AAN7VKN8_9COLE</name>
<dbReference type="InterPro" id="IPR000073">
    <property type="entry name" value="AB_hydrolase_1"/>
</dbReference>
<evidence type="ECO:0000313" key="4">
    <source>
        <dbReference type="EMBL" id="KAK5645544.1"/>
    </source>
</evidence>
<proteinExistence type="inferred from homology"/>
<dbReference type="GO" id="GO:0016020">
    <property type="term" value="C:membrane"/>
    <property type="evidence" value="ECO:0007669"/>
    <property type="project" value="TreeGrafter"/>
</dbReference>
<dbReference type="PANTHER" id="PTHR43798:SF14">
    <property type="entry name" value="SERINE HYDROLASE-LIKE PROTEIN DDB_G0286239"/>
    <property type="match status" value="1"/>
</dbReference>
<accession>A0AAN7VKN8</accession>
<evidence type="ECO:0000256" key="1">
    <source>
        <dbReference type="ARBA" id="ARBA00008645"/>
    </source>
</evidence>
<dbReference type="Gene3D" id="3.40.50.1820">
    <property type="entry name" value="alpha/beta hydrolase"/>
    <property type="match status" value="1"/>
</dbReference>
<reference evidence="4 5" key="1">
    <citation type="journal article" date="2024" name="Insects">
        <title>An Improved Chromosome-Level Genome Assembly of the Firefly Pyrocoelia pectoralis.</title>
        <authorList>
            <person name="Fu X."/>
            <person name="Meyer-Rochow V.B."/>
            <person name="Ballantyne L."/>
            <person name="Zhu X."/>
        </authorList>
    </citation>
    <scope>NUCLEOTIDE SEQUENCE [LARGE SCALE GENOMIC DNA]</scope>
    <source>
        <strain evidence="4">XCY_ONT2</strain>
    </source>
</reference>
<organism evidence="4 5">
    <name type="scientific">Pyrocoelia pectoralis</name>
    <dbReference type="NCBI Taxonomy" id="417401"/>
    <lineage>
        <taxon>Eukaryota</taxon>
        <taxon>Metazoa</taxon>
        <taxon>Ecdysozoa</taxon>
        <taxon>Arthropoda</taxon>
        <taxon>Hexapoda</taxon>
        <taxon>Insecta</taxon>
        <taxon>Pterygota</taxon>
        <taxon>Neoptera</taxon>
        <taxon>Endopterygota</taxon>
        <taxon>Coleoptera</taxon>
        <taxon>Polyphaga</taxon>
        <taxon>Elateriformia</taxon>
        <taxon>Elateroidea</taxon>
        <taxon>Lampyridae</taxon>
        <taxon>Lampyrinae</taxon>
        <taxon>Pyrocoelia</taxon>
    </lineage>
</organism>
<dbReference type="GO" id="GO:0016787">
    <property type="term" value="F:hydrolase activity"/>
    <property type="evidence" value="ECO:0007669"/>
    <property type="project" value="UniProtKB-KW"/>
</dbReference>
<evidence type="ECO:0000313" key="5">
    <source>
        <dbReference type="Proteomes" id="UP001329430"/>
    </source>
</evidence>
<evidence type="ECO:0000259" key="3">
    <source>
        <dbReference type="Pfam" id="PF00561"/>
    </source>
</evidence>
<gene>
    <name evidence="4" type="ORF">RI129_006844</name>
</gene>
<dbReference type="EMBL" id="JAVRBK010000004">
    <property type="protein sequence ID" value="KAK5645544.1"/>
    <property type="molecule type" value="Genomic_DNA"/>
</dbReference>
<dbReference type="AlphaFoldDB" id="A0AAN7VKN8"/>
<dbReference type="InterPro" id="IPR029058">
    <property type="entry name" value="AB_hydrolase_fold"/>
</dbReference>
<evidence type="ECO:0000256" key="2">
    <source>
        <dbReference type="ARBA" id="ARBA00022801"/>
    </source>
</evidence>
<dbReference type="PANTHER" id="PTHR43798">
    <property type="entry name" value="MONOACYLGLYCEROL LIPASE"/>
    <property type="match status" value="1"/>
</dbReference>
<keyword evidence="5" id="KW-1185">Reference proteome</keyword>
<dbReference type="Proteomes" id="UP001329430">
    <property type="component" value="Chromosome 4"/>
</dbReference>
<dbReference type="SUPFAM" id="SSF53474">
    <property type="entry name" value="alpha/beta-Hydrolases"/>
    <property type="match status" value="1"/>
</dbReference>
<feature type="domain" description="AB hydrolase-1" evidence="3">
    <location>
        <begin position="55"/>
        <end position="184"/>
    </location>
</feature>
<keyword evidence="2" id="KW-0378">Hydrolase</keyword>